<dbReference type="FunFam" id="3.30.559.10:FF:000007">
    <property type="entry name" value="Dihydrolipoamide acetyltransferase component of pyruvate dehydrogenase complex"/>
    <property type="match status" value="1"/>
</dbReference>
<evidence type="ECO:0000256" key="11">
    <source>
        <dbReference type="ARBA" id="ARBA00031331"/>
    </source>
</evidence>
<gene>
    <name evidence="16" type="primary">LOC106120020</name>
</gene>
<comment type="pathway">
    <text evidence="2">Amino-acid degradation; L-lysine degradation via saccharopine pathway; glutaryl-CoA from L-lysine: step 6/6.</text>
</comment>
<evidence type="ECO:0000256" key="5">
    <source>
        <dbReference type="ARBA" id="ARBA00020294"/>
    </source>
</evidence>
<dbReference type="RefSeq" id="XP_013170631.1">
    <property type="nucleotide sequence ID" value="XM_013315177.1"/>
</dbReference>
<comment type="cofactor">
    <cofactor evidence="1">
        <name>(R)-lipoate</name>
        <dbReference type="ChEBI" id="CHEBI:83088"/>
    </cofactor>
</comment>
<dbReference type="PROSITE" id="PS00189">
    <property type="entry name" value="LIPOYL"/>
    <property type="match status" value="1"/>
</dbReference>
<dbReference type="EC" id="2.3.1.61" evidence="4"/>
<evidence type="ECO:0000256" key="14">
    <source>
        <dbReference type="SAM" id="MobiDB-lite"/>
    </source>
</evidence>
<evidence type="ECO:0000256" key="8">
    <source>
        <dbReference type="ARBA" id="ARBA00022823"/>
    </source>
</evidence>
<dbReference type="InterPro" id="IPR011053">
    <property type="entry name" value="Single_hybrid_motif"/>
</dbReference>
<keyword evidence="10" id="KW-0012">Acyltransferase</keyword>
<evidence type="ECO:0000256" key="10">
    <source>
        <dbReference type="ARBA" id="ARBA00023315"/>
    </source>
</evidence>
<accession>A0AAJ7EBG9</accession>
<dbReference type="InterPro" id="IPR006255">
    <property type="entry name" value="SucB"/>
</dbReference>
<evidence type="ECO:0000256" key="2">
    <source>
        <dbReference type="ARBA" id="ARBA00005145"/>
    </source>
</evidence>
<comment type="similarity">
    <text evidence="3">Belongs to the 2-oxoacid dehydrogenase family.</text>
</comment>
<dbReference type="PANTHER" id="PTHR43416:SF5">
    <property type="entry name" value="DIHYDROLIPOYLLYSINE-RESIDUE SUCCINYLTRANSFERASE COMPONENT OF 2-OXOGLUTARATE DEHYDROGENASE COMPLEX, MITOCHONDRIAL"/>
    <property type="match status" value="1"/>
</dbReference>
<evidence type="ECO:0000256" key="12">
    <source>
        <dbReference type="ARBA" id="ARBA00032406"/>
    </source>
</evidence>
<dbReference type="PANTHER" id="PTHR43416">
    <property type="entry name" value="DIHYDROLIPOYLLYSINE-RESIDUE SUCCINYLTRANSFERASE COMPONENT OF 2-OXOGLUTARATE DEHYDROGENASE COMPLEX, MITOCHONDRIAL-RELATED"/>
    <property type="match status" value="1"/>
</dbReference>
<evidence type="ECO:0000256" key="13">
    <source>
        <dbReference type="ARBA" id="ARBA00046046"/>
    </source>
</evidence>
<dbReference type="InterPro" id="IPR001078">
    <property type="entry name" value="2-oxoacid_DH_actylTfrase"/>
</dbReference>
<dbReference type="CDD" id="cd06849">
    <property type="entry name" value="lipoyl_domain"/>
    <property type="match status" value="1"/>
</dbReference>
<name>A0AAJ7EBG9_PAPXU</name>
<evidence type="ECO:0000256" key="9">
    <source>
        <dbReference type="ARBA" id="ARBA00022946"/>
    </source>
</evidence>
<dbReference type="GO" id="GO:0005739">
    <property type="term" value="C:mitochondrion"/>
    <property type="evidence" value="ECO:0007669"/>
    <property type="project" value="TreeGrafter"/>
</dbReference>
<dbReference type="Proteomes" id="UP000694872">
    <property type="component" value="Unplaced"/>
</dbReference>
<evidence type="ECO:0000256" key="3">
    <source>
        <dbReference type="ARBA" id="ARBA00007317"/>
    </source>
</evidence>
<evidence type="ECO:0000256" key="4">
    <source>
        <dbReference type="ARBA" id="ARBA00012945"/>
    </source>
</evidence>
<evidence type="ECO:0000259" key="15">
    <source>
        <dbReference type="PROSITE" id="PS50968"/>
    </source>
</evidence>
<dbReference type="Gene3D" id="3.30.559.10">
    <property type="entry name" value="Chloramphenicol acetyltransferase-like domain"/>
    <property type="match status" value="1"/>
</dbReference>
<dbReference type="Gene3D" id="2.40.50.100">
    <property type="match status" value="1"/>
</dbReference>
<dbReference type="PROSITE" id="PS50968">
    <property type="entry name" value="BIOTINYL_LIPOYL"/>
    <property type="match status" value="1"/>
</dbReference>
<dbReference type="InterPro" id="IPR023213">
    <property type="entry name" value="CAT-like_dom_sf"/>
</dbReference>
<dbReference type="NCBIfam" id="TIGR01347">
    <property type="entry name" value="sucB"/>
    <property type="match status" value="1"/>
</dbReference>
<comment type="function">
    <text evidence="13">Dihydrolipoamide succinyltransferase (E2) component of the 2-oxoglutarate dehydrogenase complex. The 2-oxoglutarate dehydrogenase complex catalyzes the overall conversion of 2-oxoglutarate to succinyl-CoA and CO(2). The 2-oxoglutarate dehydrogenase complex is mainly active in the mitochondrion. A fraction of the 2-oxoglutarate dehydrogenase complex also localizes in the nucleus and is required for lysine succinylation of histones: associates with KAT2A on chromatin and provides succinyl-CoA to histone succinyltransferase KAT2A.</text>
</comment>
<evidence type="ECO:0000256" key="1">
    <source>
        <dbReference type="ARBA" id="ARBA00001938"/>
    </source>
</evidence>
<evidence type="ECO:0000256" key="7">
    <source>
        <dbReference type="ARBA" id="ARBA00022679"/>
    </source>
</evidence>
<dbReference type="GO" id="GO:0004149">
    <property type="term" value="F:dihydrolipoyllysine-residue succinyltransferase activity"/>
    <property type="evidence" value="ECO:0007669"/>
    <property type="project" value="UniProtKB-EC"/>
</dbReference>
<dbReference type="Pfam" id="PF00198">
    <property type="entry name" value="2-oxoacid_dh"/>
    <property type="match status" value="1"/>
</dbReference>
<evidence type="ECO:0000256" key="6">
    <source>
        <dbReference type="ARBA" id="ARBA00022532"/>
    </source>
</evidence>
<keyword evidence="6" id="KW-0816">Tricarboxylic acid cycle</keyword>
<keyword evidence="8" id="KW-0450">Lipoyl</keyword>
<keyword evidence="7" id="KW-0808">Transferase</keyword>
<dbReference type="AlphaFoldDB" id="A0AAJ7EBG9"/>
<dbReference type="SUPFAM" id="SSF52777">
    <property type="entry name" value="CoA-dependent acyltransferases"/>
    <property type="match status" value="1"/>
</dbReference>
<dbReference type="InterPro" id="IPR003016">
    <property type="entry name" value="2-oxoA_DH_lipoyl-BS"/>
</dbReference>
<sequence>MYRRLFFGNVFHGTFVPITSSYANIRRTCTKLQRTNQWRISPCYMKRFVHSLAALRAKEVVKAPNFPDSVSTGDVKFIKKEGDAVAMDEEVMQIETDKTALPVMAPGHGTIIKMLVKEGEAVKSQQPLFEIDVTGVAPAAAPKPAAAPAPAPAAAPAKAAPAPAPAPAAAAAKAKAPAKATVTAVKKPAGPTFAAQKIGDPTKVISGSRSEFPVPMNRMRQRIAERLKEAQNTTAMLTTFNECDMSRLMEFRKANLKAFEKKYGVKLSFMSPFLKAAANALEDQPVVNSVIIDNDIVYRDYIDISVAVATPKGLLVPVMRNVESMDYPRIELAINELASKAREGKLRPSDMQGGTFTISNGGVFGSLLSMPIINLPQSAILGMHAIVQRPVAINGEIKIRPMMYLALTYDHRLIDGREAVLFLRKVKAGVEDPTSILAGV</sequence>
<organism evidence="16">
    <name type="scientific">Papilio xuthus</name>
    <name type="common">Asian swallowtail butterfly</name>
    <dbReference type="NCBI Taxonomy" id="66420"/>
    <lineage>
        <taxon>Eukaryota</taxon>
        <taxon>Metazoa</taxon>
        <taxon>Ecdysozoa</taxon>
        <taxon>Arthropoda</taxon>
        <taxon>Hexapoda</taxon>
        <taxon>Insecta</taxon>
        <taxon>Pterygota</taxon>
        <taxon>Neoptera</taxon>
        <taxon>Endopterygota</taxon>
        <taxon>Lepidoptera</taxon>
        <taxon>Glossata</taxon>
        <taxon>Ditrysia</taxon>
        <taxon>Papilionoidea</taxon>
        <taxon>Papilionidae</taxon>
        <taxon>Papilioninae</taxon>
        <taxon>Papilio</taxon>
    </lineage>
</organism>
<dbReference type="GeneID" id="106120020"/>
<dbReference type="GO" id="GO:0045252">
    <property type="term" value="C:oxoglutarate dehydrogenase complex"/>
    <property type="evidence" value="ECO:0007669"/>
    <property type="project" value="InterPro"/>
</dbReference>
<dbReference type="InterPro" id="IPR000089">
    <property type="entry name" value="Biotin_lipoyl"/>
</dbReference>
<reference evidence="16" key="1">
    <citation type="submission" date="2025-08" db="UniProtKB">
        <authorList>
            <consortium name="RefSeq"/>
        </authorList>
    </citation>
    <scope>IDENTIFICATION</scope>
</reference>
<proteinExistence type="inferred from homology"/>
<protein>
    <recommendedName>
        <fullName evidence="5">Dihydrolipoyllysine-residue succinyltransferase component of 2-oxoglutarate dehydrogenase complex, mitochondrial</fullName>
        <ecNumber evidence="4">2.3.1.61</ecNumber>
    </recommendedName>
    <alternativeName>
        <fullName evidence="12">2-oxoglutarate dehydrogenase complex component E2</fullName>
    </alternativeName>
    <alternativeName>
        <fullName evidence="11">E2K</fullName>
    </alternativeName>
</protein>
<evidence type="ECO:0000313" key="16">
    <source>
        <dbReference type="RefSeq" id="XP_013170631.1"/>
    </source>
</evidence>
<dbReference type="KEGG" id="pxu:106120020"/>
<dbReference type="Pfam" id="PF00364">
    <property type="entry name" value="Biotin_lipoyl"/>
    <property type="match status" value="1"/>
</dbReference>
<feature type="region of interest" description="Disordered" evidence="14">
    <location>
        <begin position="141"/>
        <end position="162"/>
    </location>
</feature>
<dbReference type="SUPFAM" id="SSF51230">
    <property type="entry name" value="Single hybrid motif"/>
    <property type="match status" value="1"/>
</dbReference>
<keyword evidence="9" id="KW-0809">Transit peptide</keyword>
<dbReference type="GO" id="GO:0006099">
    <property type="term" value="P:tricarboxylic acid cycle"/>
    <property type="evidence" value="ECO:0007669"/>
    <property type="project" value="UniProtKB-KW"/>
</dbReference>
<dbReference type="InterPro" id="IPR050537">
    <property type="entry name" value="2-oxoacid_dehydrogenase"/>
</dbReference>
<feature type="domain" description="Lipoyl-binding" evidence="15">
    <location>
        <begin position="58"/>
        <end position="132"/>
    </location>
</feature>